<evidence type="ECO:0000313" key="3">
    <source>
        <dbReference type="EMBL" id="AJK45097.1"/>
    </source>
</evidence>
<dbReference type="AlphaFoldDB" id="A0A0B6RIC6"/>
<feature type="region of interest" description="Disordered" evidence="1">
    <location>
        <begin position="305"/>
        <end position="365"/>
    </location>
</feature>
<accession>A0A0B6RIC6</accession>
<dbReference type="RefSeq" id="WP_042623872.1">
    <property type="nucleotide sequence ID" value="NZ_CP002580.1"/>
</dbReference>
<dbReference type="Pfam" id="PF09995">
    <property type="entry name" value="MPAB_Lcp_cat"/>
    <property type="match status" value="1"/>
</dbReference>
<gene>
    <name evidence="3" type="ORF">BGL_1c05610</name>
</gene>
<dbReference type="GO" id="GO:0016491">
    <property type="term" value="F:oxidoreductase activity"/>
    <property type="evidence" value="ECO:0007669"/>
    <property type="project" value="InterPro"/>
</dbReference>
<evidence type="ECO:0000256" key="1">
    <source>
        <dbReference type="SAM" id="MobiDB-lite"/>
    </source>
</evidence>
<sequence>MSAPPRRDAAAPPPGRGLADRLRAWLAGGVTLLTTGGGGPSIDYAAPPGDPGLFGPEAVCWRVHADFASMMTGGIAALLLQALHPLALAGVWDHSTFRTDILGRLRRTATFVAGTTFGNRADALALIKRVKTIHAAVTGTAPDGRPYRASDPALLTWVHVAEVSSFLAAHLRYVNPALSGAEQDRYYAETALIATLLGARDVPASRVEIAAYLERMRGELVASDRTREVIRVLRDAPVPRAAMKPAAALLFHAGVDLLPDWAQRQLDLATLAPVRRVVARPGIRLIAPVFRWALVNGASKRARRRAAATPGTSVALVPPASNEPPAAPQRPHPNGSGDASSASTPSVPAQAEHPAATDGEPPTPP</sequence>
<dbReference type="EMBL" id="CP002580">
    <property type="protein sequence ID" value="AJK45097.1"/>
    <property type="molecule type" value="Genomic_DNA"/>
</dbReference>
<keyword evidence="4" id="KW-1185">Reference proteome</keyword>
<evidence type="ECO:0000313" key="4">
    <source>
        <dbReference type="Proteomes" id="UP000031838"/>
    </source>
</evidence>
<feature type="compositionally biased region" description="Pro residues" evidence="1">
    <location>
        <begin position="321"/>
        <end position="331"/>
    </location>
</feature>
<proteinExistence type="predicted"/>
<dbReference type="Proteomes" id="UP000031838">
    <property type="component" value="Chromosome 1"/>
</dbReference>
<dbReference type="PANTHER" id="PTHR36151">
    <property type="entry name" value="BLR2777 PROTEIN"/>
    <property type="match status" value="1"/>
</dbReference>
<dbReference type="PANTHER" id="PTHR36151:SF3">
    <property type="entry name" value="ER-BOUND OXYGENASE MPAB_MPAB'_RUBBER OXYGENASE CATALYTIC DOMAIN-CONTAINING PROTEIN"/>
    <property type="match status" value="1"/>
</dbReference>
<protein>
    <recommendedName>
        <fullName evidence="2">ER-bound oxygenase mpaB/mpaB'/Rubber oxygenase catalytic domain-containing protein</fullName>
    </recommendedName>
</protein>
<reference evidence="3 4" key="2">
    <citation type="journal article" date="2016" name="Appl. Microbiol. Biotechnol.">
        <title>Mutations improving production and secretion of extracellular lipase by Burkholderia glumae PG1.</title>
        <authorList>
            <person name="Knapp A."/>
            <person name="Voget S."/>
            <person name="Gao R."/>
            <person name="Zaburannyi N."/>
            <person name="Krysciak D."/>
            <person name="Breuer M."/>
            <person name="Hauer B."/>
            <person name="Streit W.R."/>
            <person name="Muller R."/>
            <person name="Daniel R."/>
            <person name="Jaeger K.E."/>
        </authorList>
    </citation>
    <scope>NUCLEOTIDE SEQUENCE [LARGE SCALE GENOMIC DNA]</scope>
    <source>
        <strain evidence="3 4">PG1</strain>
    </source>
</reference>
<feature type="compositionally biased region" description="Polar residues" evidence="1">
    <location>
        <begin position="337"/>
        <end position="347"/>
    </location>
</feature>
<name>A0A0B6RIC6_BURPL</name>
<organism evidence="3 4">
    <name type="scientific">Burkholderia plantarii</name>
    <dbReference type="NCBI Taxonomy" id="41899"/>
    <lineage>
        <taxon>Bacteria</taxon>
        <taxon>Pseudomonadati</taxon>
        <taxon>Pseudomonadota</taxon>
        <taxon>Betaproteobacteria</taxon>
        <taxon>Burkholderiales</taxon>
        <taxon>Burkholderiaceae</taxon>
        <taxon>Burkholderia</taxon>
    </lineage>
</organism>
<dbReference type="KEGG" id="bgp:BGL_1c05610"/>
<dbReference type="HOGENOM" id="CLU_059206_0_1_4"/>
<feature type="domain" description="ER-bound oxygenase mpaB/mpaB'/Rubber oxygenase catalytic" evidence="2">
    <location>
        <begin position="61"/>
        <end position="291"/>
    </location>
</feature>
<dbReference type="InterPro" id="IPR018713">
    <property type="entry name" value="MPAB/Lcp_cat_dom"/>
</dbReference>
<evidence type="ECO:0000259" key="2">
    <source>
        <dbReference type="Pfam" id="PF09995"/>
    </source>
</evidence>
<reference evidence="4" key="1">
    <citation type="submission" date="2011-03" db="EMBL/GenBank/DDBJ databases">
        <authorList>
            <person name="Voget S."/>
            <person name="Streit W.R."/>
            <person name="Jaeger K.E."/>
            <person name="Daniel R."/>
        </authorList>
    </citation>
    <scope>NUCLEOTIDE SEQUENCE [LARGE SCALE GENOMIC DNA]</scope>
    <source>
        <strain evidence="4">PG1</strain>
    </source>
</reference>